<gene>
    <name evidence="3" type="ORF">CKA38_04195</name>
</gene>
<evidence type="ECO:0008006" key="5">
    <source>
        <dbReference type="Google" id="ProtNLM"/>
    </source>
</evidence>
<feature type="chain" id="PRO_5016074519" description="DUF3999 domain-containing protein" evidence="2">
    <location>
        <begin position="19"/>
        <end position="429"/>
    </location>
</feature>
<sequence>MKKLLALIPAIFVFGATAHCLNQSDWECRQSFDVAQAGPARVSVPIDTLGRAQADLRDLRIVGPDGAELPYAMLALPDARAAYRVSQTVAPRAFGAALDGTTTVVTIETGADKPIESIELSIPDAKDYMKPARVEVSTDRKNWTTIAGGQPLFRRNQSGRYDAVAQNTLPLGGRTEPFVRVTIYDQGHEPIAVAGAKLKVVDEVAARGTVPDENVAATITNVKQLADETVLTVDLGAANLRLTSLSLAVGDSLFARSVTVTLPAAGDDTTERESTLARNRPVYSRTSIGGIETSGKTTVALGGAPVPSRTILVRIANGDSPPLDIRGVVATRRPAHLAFNPSVAGRHTFLSGNPQAAAPRYDIAMLSRELARLPLTEIAADTLAVAPDYRAPAAPSGQVTTRVLFWIALAVTVGVLLYVIGRLLPKTDK</sequence>
<keyword evidence="2" id="KW-0732">Signal</keyword>
<dbReference type="Pfam" id="PF13163">
    <property type="entry name" value="DUF3999"/>
    <property type="match status" value="1"/>
</dbReference>
<keyword evidence="4" id="KW-1185">Reference proteome</keyword>
<dbReference type="InterPro" id="IPR025060">
    <property type="entry name" value="DUF3999"/>
</dbReference>
<dbReference type="OrthoDB" id="181001at2"/>
<feature type="signal peptide" evidence="2">
    <location>
        <begin position="1"/>
        <end position="18"/>
    </location>
</feature>
<evidence type="ECO:0000313" key="4">
    <source>
        <dbReference type="Proteomes" id="UP000244896"/>
    </source>
</evidence>
<keyword evidence="1" id="KW-1133">Transmembrane helix</keyword>
<feature type="transmembrane region" description="Helical" evidence="1">
    <location>
        <begin position="403"/>
        <end position="424"/>
    </location>
</feature>
<dbReference type="Proteomes" id="UP000244896">
    <property type="component" value="Chromosome"/>
</dbReference>
<evidence type="ECO:0000313" key="3">
    <source>
        <dbReference type="EMBL" id="AWI08558.1"/>
    </source>
</evidence>
<keyword evidence="1" id="KW-0472">Membrane</keyword>
<protein>
    <recommendedName>
        <fullName evidence="5">DUF3999 domain-containing protein</fullName>
    </recommendedName>
</protein>
<evidence type="ECO:0000256" key="2">
    <source>
        <dbReference type="SAM" id="SignalP"/>
    </source>
</evidence>
<dbReference type="RefSeq" id="WP_108824367.1">
    <property type="nucleotide sequence ID" value="NZ_CP023004.1"/>
</dbReference>
<organism evidence="3 4">
    <name type="scientific">Ereboglobus luteus</name>
    <dbReference type="NCBI Taxonomy" id="1796921"/>
    <lineage>
        <taxon>Bacteria</taxon>
        <taxon>Pseudomonadati</taxon>
        <taxon>Verrucomicrobiota</taxon>
        <taxon>Opitutia</taxon>
        <taxon>Opitutales</taxon>
        <taxon>Opitutaceae</taxon>
        <taxon>Ereboglobus</taxon>
    </lineage>
</organism>
<dbReference type="KEGG" id="elut:CKA38_04195"/>
<proteinExistence type="predicted"/>
<evidence type="ECO:0000256" key="1">
    <source>
        <dbReference type="SAM" id="Phobius"/>
    </source>
</evidence>
<keyword evidence="1" id="KW-0812">Transmembrane</keyword>
<accession>A0A2U8E124</accession>
<name>A0A2U8E124_9BACT</name>
<dbReference type="Gene3D" id="2.60.120.260">
    <property type="entry name" value="Galactose-binding domain-like"/>
    <property type="match status" value="1"/>
</dbReference>
<dbReference type="EMBL" id="CP023004">
    <property type="protein sequence ID" value="AWI08558.1"/>
    <property type="molecule type" value="Genomic_DNA"/>
</dbReference>
<reference evidence="3 4" key="1">
    <citation type="journal article" date="2018" name="Syst. Appl. Microbiol.">
        <title>Ereboglobus luteus gen. nov. sp. nov. from cockroach guts, and new insights into the oxygen relationship of the genera Opitutus and Didymococcus (Verrucomicrobia: Opitutaceae).</title>
        <authorList>
            <person name="Tegtmeier D."/>
            <person name="Belitz A."/>
            <person name="Radek R."/>
            <person name="Heimerl T."/>
            <person name="Brune A."/>
        </authorList>
    </citation>
    <scope>NUCLEOTIDE SEQUENCE [LARGE SCALE GENOMIC DNA]</scope>
    <source>
        <strain evidence="3 4">Ho45</strain>
    </source>
</reference>
<dbReference type="AlphaFoldDB" id="A0A2U8E124"/>